<dbReference type="InterPro" id="IPR011042">
    <property type="entry name" value="6-blade_b-propeller_TolB-like"/>
</dbReference>
<evidence type="ECO:0000313" key="2">
    <source>
        <dbReference type="Proteomes" id="UP000265798"/>
    </source>
</evidence>
<comment type="caution">
    <text evidence="1">The sequence shown here is derived from an EMBL/GenBank/DDBJ whole genome shotgun (WGS) entry which is preliminary data.</text>
</comment>
<dbReference type="EMBL" id="QHCT01000008">
    <property type="protein sequence ID" value="RHX85558.1"/>
    <property type="molecule type" value="Genomic_DNA"/>
</dbReference>
<dbReference type="SUPFAM" id="SSF101898">
    <property type="entry name" value="NHL repeat"/>
    <property type="match status" value="2"/>
</dbReference>
<dbReference type="Gene3D" id="2.120.10.30">
    <property type="entry name" value="TolB, C-terminal domain"/>
    <property type="match status" value="1"/>
</dbReference>
<organism evidence="1 2">
    <name type="scientific">Leptospira stimsonii</name>
    <dbReference type="NCBI Taxonomy" id="2202203"/>
    <lineage>
        <taxon>Bacteria</taxon>
        <taxon>Pseudomonadati</taxon>
        <taxon>Spirochaetota</taxon>
        <taxon>Spirochaetia</taxon>
        <taxon>Leptospirales</taxon>
        <taxon>Leptospiraceae</taxon>
        <taxon>Leptospira</taxon>
    </lineage>
</organism>
<dbReference type="Gene3D" id="2.60.40.10">
    <property type="entry name" value="Immunoglobulins"/>
    <property type="match status" value="1"/>
</dbReference>
<dbReference type="SUPFAM" id="SSF49265">
    <property type="entry name" value="Fibronectin type III"/>
    <property type="match status" value="1"/>
</dbReference>
<name>A0A396YVV3_9LEPT</name>
<dbReference type="CDD" id="cd00063">
    <property type="entry name" value="FN3"/>
    <property type="match status" value="1"/>
</dbReference>
<accession>A0A396YVV3</accession>
<sequence length="698" mass="76459">MRNSILLFLNLFFVVFGFFRCNQGPGSDSSSLVGLLSSTFSGENVMPIGGTPPTGDVPGWVSASDAIFADKVEITWEPIANAQQYKVMRKATDEAAFQQVGILSGTSFIDTAVSSEKTYQYVVQALTDQNKNTPQSLFDNGWKSFSAGCSDTLKNTANSGDSLLARLNGGFSSAGAIAVFRKNLLVGDSAGVVLLNENRDLIGIWPGLFPKTLIVDKTKERIYALSGRNLLRLTSECGTELLTTLPDDSVPTDLAIDTTGNLYVSEVNHNTLTDRIFKFDLNGTPLNTFDLPGQGREPVAIHIHPVDNSILVADNFDFNLYRFQINGNQLVQIAFKHFTAGRVIDLTMPDSVQILIVIQYNGNPPGPMLIRNHNGMGAGSVEIPFFGSVLTTSTINAVTFDSESFQLLATGSDQTILGCSYPTFSGCQKKLSGLSPSQGVTDSNGNIYILNSSYISKLNSNGAHLGVFPLPNFAGLSILGLDLELDRDFLYVSAKNFDFQKTVLLKVKTDFSTFTSREIENSNAFFSPQIAVSESKIYNDFISGDLSSAGIRYAPIEGGTNQPYENVFNTFFISDVFSLETDNAGHLYYHLADFDEEFNQLGRILRFDLDTLGWKTLDSSTYDTNVHYQIGTDLSGNLYTLDFLTGGFKIVKRDSEFLEKKRISLPQAMNPITMFLSGSGESAFVIDSKNLHRFTFSK</sequence>
<protein>
    <recommendedName>
        <fullName evidence="3">Fibronectin type-III domain-containing protein</fullName>
    </recommendedName>
</protein>
<dbReference type="OrthoDB" id="9792285at2"/>
<evidence type="ECO:0008006" key="3">
    <source>
        <dbReference type="Google" id="ProtNLM"/>
    </source>
</evidence>
<dbReference type="Proteomes" id="UP000265798">
    <property type="component" value="Unassembled WGS sequence"/>
</dbReference>
<gene>
    <name evidence="1" type="ORF">DLM75_20400</name>
</gene>
<dbReference type="AlphaFoldDB" id="A0A396YVV3"/>
<proteinExistence type="predicted"/>
<evidence type="ECO:0000313" key="1">
    <source>
        <dbReference type="EMBL" id="RHX85558.1"/>
    </source>
</evidence>
<reference evidence="2" key="1">
    <citation type="submission" date="2018-05" db="EMBL/GenBank/DDBJ databases">
        <title>Leptospira yasudae sp. nov. and Leptospira stimsonii sp. nov., two pathogenic species of the genus Leptospira isolated from environmental sources.</title>
        <authorList>
            <person name="Casanovas-Massana A."/>
            <person name="Hamond C."/>
            <person name="Santos L.A."/>
            <person name="Hacker K.P."/>
            <person name="Balassiano I."/>
            <person name="Medeiros M.A."/>
            <person name="Reis M.G."/>
            <person name="Ko A.I."/>
            <person name="Wunder E.A."/>
        </authorList>
    </citation>
    <scope>NUCLEOTIDE SEQUENCE [LARGE SCALE GENOMIC DNA]</scope>
    <source>
        <strain evidence="2">Yale</strain>
    </source>
</reference>
<dbReference type="InterPro" id="IPR003961">
    <property type="entry name" value="FN3_dom"/>
</dbReference>
<dbReference type="InterPro" id="IPR036116">
    <property type="entry name" value="FN3_sf"/>
</dbReference>
<dbReference type="RefSeq" id="WP_118970351.1">
    <property type="nucleotide sequence ID" value="NZ_QHCT01000008.1"/>
</dbReference>
<dbReference type="InterPro" id="IPR013783">
    <property type="entry name" value="Ig-like_fold"/>
</dbReference>